<dbReference type="Proteomes" id="UP001213771">
    <property type="component" value="Unassembled WGS sequence"/>
</dbReference>
<name>A0A1I2S4U0_PRIMG</name>
<evidence type="ECO:0000256" key="1">
    <source>
        <dbReference type="SAM" id="Coils"/>
    </source>
</evidence>
<dbReference type="GeneID" id="48011589"/>
<reference evidence="2 7" key="1">
    <citation type="submission" date="2017-07" db="EMBL/GenBank/DDBJ databases">
        <title>Isolation and development of strain Bacillus megaterium SR7 for enhanced growth and metabolite production under supercritical carbon dioxide.</title>
        <authorList>
            <person name="Freedman A.J.E."/>
            <person name="Peet K.C."/>
            <person name="Boock J.T."/>
            <person name="Penn K."/>
            <person name="Prather K.L.J."/>
            <person name="Thompson J.R."/>
        </authorList>
    </citation>
    <scope>NUCLEOTIDE SEQUENCE [LARGE SCALE GENOMIC DNA]</scope>
    <source>
        <strain evidence="2 7">SR7</strain>
    </source>
</reference>
<dbReference type="AlphaFoldDB" id="A0A1I2S4U0"/>
<dbReference type="Gene3D" id="3.40.630.30">
    <property type="match status" value="1"/>
</dbReference>
<evidence type="ECO:0000313" key="3">
    <source>
        <dbReference type="EMBL" id="GMG72446.1"/>
    </source>
</evidence>
<reference evidence="3" key="4">
    <citation type="journal article" date="2024" name="Appl Microbiol">
        <title>Effect of kuratsuki Bacillus and Priestia on Taste of Sake.</title>
        <authorList>
            <person name="Kobayashi K."/>
            <person name="Nishida H."/>
        </authorList>
    </citation>
    <scope>NUCLEOTIDE SEQUENCE</scope>
    <source>
        <strain evidence="3">B-12</strain>
    </source>
</reference>
<dbReference type="Proteomes" id="UP000253834">
    <property type="component" value="Chromosome"/>
</dbReference>
<evidence type="ECO:0000313" key="7">
    <source>
        <dbReference type="Proteomes" id="UP000253834"/>
    </source>
</evidence>
<dbReference type="EMBL" id="BSYK01000001">
    <property type="protein sequence ID" value="GMG72446.1"/>
    <property type="molecule type" value="Genomic_DNA"/>
</dbReference>
<keyword evidence="1" id="KW-0175">Coiled coil</keyword>
<dbReference type="EMBL" id="CP022674">
    <property type="protein sequence ID" value="AXI27800.1"/>
    <property type="molecule type" value="Genomic_DNA"/>
</dbReference>
<evidence type="ECO:0000313" key="5">
    <source>
        <dbReference type="EMBL" id="PES37043.1"/>
    </source>
</evidence>
<evidence type="ECO:0000313" key="4">
    <source>
        <dbReference type="EMBL" id="MDD9782857.1"/>
    </source>
</evidence>
<evidence type="ECO:0000313" key="2">
    <source>
        <dbReference type="EMBL" id="AXI27800.1"/>
    </source>
</evidence>
<dbReference type="Proteomes" id="UP001165240">
    <property type="component" value="Unassembled WGS sequence"/>
</dbReference>
<sequence>MFTQLTEKNQNAEELKETLDDLEFQLFRMQDNLKEIAKKYEVIGVDQPEDNQLVIVSAQNDGNACKIMLNECTKAYRGAWDFAIDGVYEDNHTIFIGDIKGPANKGYGSVCMNYLKEVAVDQNVHVIKGDIAERDWDHLERLIHFYEKHNFEVNIDYTNKCGEIEWTPAYQ</sequence>
<reference evidence="5 6" key="2">
    <citation type="submission" date="2017-09" db="EMBL/GenBank/DDBJ databases">
        <title>Large-scale bioinformatics analysis of Bacillus genomes uncovers conserved roles of natural products in bacterial physiology.</title>
        <authorList>
            <consortium name="Agbiome Team Llc"/>
            <person name="Bleich R.M."/>
            <person name="Kirk G.J."/>
            <person name="Santa Maria K.C."/>
            <person name="Allen S.E."/>
            <person name="Farag S."/>
            <person name="Shank E.A."/>
            <person name="Bowers A."/>
        </authorList>
    </citation>
    <scope>NUCLEOTIDE SEQUENCE [LARGE SCALE GENOMIC DNA]</scope>
    <source>
        <strain evidence="5 6">AFS003013</strain>
    </source>
</reference>
<dbReference type="RefSeq" id="WP_013055642.1">
    <property type="nucleotide sequence ID" value="NZ_BSYK01000001.1"/>
</dbReference>
<reference evidence="4 8" key="3">
    <citation type="submission" date="2023-02" db="EMBL/GenBank/DDBJ databases">
        <authorList>
            <person name="Olszewska D."/>
        </authorList>
    </citation>
    <scope>NUCLEOTIDE SEQUENCE [LARGE SCALE GENOMIC DNA]</scope>
    <source>
        <strain evidence="4 8">FDU301</strain>
    </source>
</reference>
<proteinExistence type="predicted"/>
<organism evidence="5 6">
    <name type="scientific">Priestia megaterium</name>
    <name type="common">Bacillus megaterium</name>
    <dbReference type="NCBI Taxonomy" id="1404"/>
    <lineage>
        <taxon>Bacteria</taxon>
        <taxon>Bacillati</taxon>
        <taxon>Bacillota</taxon>
        <taxon>Bacilli</taxon>
        <taxon>Bacillales</taxon>
        <taxon>Bacillaceae</taxon>
        <taxon>Priestia</taxon>
    </lineage>
</organism>
<dbReference type="Proteomes" id="UP000220341">
    <property type="component" value="Unassembled WGS sequence"/>
</dbReference>
<dbReference type="InterPro" id="IPR016181">
    <property type="entry name" value="Acyl_CoA_acyltransferase"/>
</dbReference>
<accession>A0A1I2S4U0</accession>
<gene>
    <name evidence="2" type="ORF">CIB87_01785</name>
    <name evidence="5" type="ORF">CN497_14360</name>
    <name evidence="4" type="ORF">PVE99_10610</name>
    <name evidence="3" type="ORF">ShirakiTB12_09140</name>
</gene>
<dbReference type="EMBL" id="JARAOX010000161">
    <property type="protein sequence ID" value="MDD9782857.1"/>
    <property type="molecule type" value="Genomic_DNA"/>
</dbReference>
<evidence type="ECO:0000313" key="8">
    <source>
        <dbReference type="Proteomes" id="UP001213771"/>
    </source>
</evidence>
<protein>
    <submittedName>
        <fullName evidence="3 5">N-acetyltransferase</fullName>
    </submittedName>
</protein>
<dbReference type="EMBL" id="NTYW01000014">
    <property type="protein sequence ID" value="PES37043.1"/>
    <property type="molecule type" value="Genomic_DNA"/>
</dbReference>
<feature type="coiled-coil region" evidence="1">
    <location>
        <begin position="2"/>
        <end position="39"/>
    </location>
</feature>
<dbReference type="SUPFAM" id="SSF55729">
    <property type="entry name" value="Acyl-CoA N-acyltransferases (Nat)"/>
    <property type="match status" value="1"/>
</dbReference>
<evidence type="ECO:0000313" key="6">
    <source>
        <dbReference type="Proteomes" id="UP000220341"/>
    </source>
</evidence>